<dbReference type="Proteomes" id="UP000242757">
    <property type="component" value="Unassembled WGS sequence"/>
</dbReference>
<keyword evidence="4" id="KW-1185">Reference proteome</keyword>
<protein>
    <submittedName>
        <fullName evidence="3">Acyl-CoA dehydrogenase</fullName>
    </submittedName>
</protein>
<dbReference type="InterPro" id="IPR039569">
    <property type="entry name" value="FAS1-like_DH_region"/>
</dbReference>
<dbReference type="InterPro" id="IPR029069">
    <property type="entry name" value="HotDog_dom_sf"/>
</dbReference>
<dbReference type="AlphaFoldDB" id="G5CZJ1"/>
<proteinExistence type="predicted"/>
<dbReference type="GO" id="GO:0019171">
    <property type="term" value="F:(3R)-hydroxyacyl-[acyl-carrier-protein] dehydratase activity"/>
    <property type="evidence" value="ECO:0007669"/>
    <property type="project" value="TreeGrafter"/>
</dbReference>
<sequence>MSESNVMNWLGRSETFEDELRLQPARFMEATLDRDALLKKGDELPPLWHWLYFLEAKPASLLGRDGHPKKGGFLPPVDLPRRMWAGGRFEFLAPLRMGEPVRKVSTISNITHKEGRTGALCFVTVLHEIYSGSHLAFTEEQDIVYREDPAADAPQPAPKLAPDDADVVETVSPTEVMLYRYSALTFNGHRIHYDVDYSRDVEGYEGLVFHGPLTATLLVDLATRTMGRQPARFSFKGLAPITANHSFKIEGRREGNVMKLWARRHDNALAMQAEAVFLEQ</sequence>
<dbReference type="PANTHER" id="PTHR28152:SF1">
    <property type="entry name" value="HYDROXYACYL-THIOESTER DEHYDRATASE TYPE 2, MITOCHONDRIAL"/>
    <property type="match status" value="1"/>
</dbReference>
<reference evidence="3 4" key="2">
    <citation type="submission" date="2017-08" db="EMBL/GenBank/DDBJ databases">
        <title>A Genome Sequence of Oceanimonas doudoroffii ATCC 27123T.</title>
        <authorList>
            <person name="Brennan M.A."/>
            <person name="Maclea K.S."/>
            <person name="Mcclelland W.D."/>
            <person name="Trachtenberg A.M."/>
        </authorList>
    </citation>
    <scope>NUCLEOTIDE SEQUENCE [LARGE SCALE GENOMIC DNA]</scope>
    <source>
        <strain evidence="3 4">ATCC 27123</strain>
    </source>
</reference>
<accession>G5CZJ1</accession>
<dbReference type="Pfam" id="PF13452">
    <property type="entry name" value="FAS1_DH_region"/>
    <property type="match status" value="1"/>
</dbReference>
<gene>
    <name evidence="3" type="ORF">B6S08_06455</name>
</gene>
<dbReference type="RefSeq" id="WP_094199910.1">
    <property type="nucleotide sequence ID" value="NZ_NBIM01000001.1"/>
</dbReference>
<dbReference type="OrthoDB" id="7183822at2"/>
<evidence type="ECO:0000313" key="4">
    <source>
        <dbReference type="Proteomes" id="UP000242757"/>
    </source>
</evidence>
<dbReference type="SUPFAM" id="SSF54637">
    <property type="entry name" value="Thioesterase/thiol ester dehydrase-isomerase"/>
    <property type="match status" value="2"/>
</dbReference>
<evidence type="ECO:0000259" key="1">
    <source>
        <dbReference type="Pfam" id="PF13452"/>
    </source>
</evidence>
<organism evidence="2">
    <name type="scientific">Oceanimonas doudoroffii</name>
    <dbReference type="NCBI Taxonomy" id="84158"/>
    <lineage>
        <taxon>Bacteria</taxon>
        <taxon>Pseudomonadati</taxon>
        <taxon>Pseudomonadota</taxon>
        <taxon>Gammaproteobacteria</taxon>
        <taxon>Aeromonadales</taxon>
        <taxon>Aeromonadaceae</taxon>
        <taxon>Oceanimonas</taxon>
    </lineage>
</organism>
<name>G5CZJ1_9GAMM</name>
<feature type="domain" description="FAS1-like dehydratase" evidence="1">
    <location>
        <begin position="75"/>
        <end position="134"/>
    </location>
</feature>
<dbReference type="EMBL" id="NBIM01000001">
    <property type="protein sequence ID" value="OXY83135.1"/>
    <property type="molecule type" value="Genomic_DNA"/>
</dbReference>
<evidence type="ECO:0000313" key="3">
    <source>
        <dbReference type="EMBL" id="OXY83135.1"/>
    </source>
</evidence>
<dbReference type="Gene3D" id="3.10.129.10">
    <property type="entry name" value="Hotdog Thioesterase"/>
    <property type="match status" value="1"/>
</dbReference>
<dbReference type="EMBL" id="JN541240">
    <property type="protein sequence ID" value="AEQ39147.1"/>
    <property type="molecule type" value="Genomic_DNA"/>
</dbReference>
<evidence type="ECO:0000313" key="2">
    <source>
        <dbReference type="EMBL" id="AEQ39147.1"/>
    </source>
</evidence>
<dbReference type="PANTHER" id="PTHR28152">
    <property type="entry name" value="HYDROXYACYL-THIOESTER DEHYDRATASE TYPE 2, MITOCHONDRIAL"/>
    <property type="match status" value="1"/>
</dbReference>
<dbReference type="InterPro" id="IPR052741">
    <property type="entry name" value="Mitochondrial_HTD2"/>
</dbReference>
<reference evidence="2" key="1">
    <citation type="submission" date="2011-08" db="EMBL/GenBank/DDBJ databases">
        <title>Multiple DMSP Lyases in the gamma-Proteobacterium Oceanimonas doudoroffii.</title>
        <authorList>
            <person name="Curson A.R.J."/>
            <person name="Fowler E.K."/>
            <person name="Dickens S."/>
            <person name="Johnston A.W.B."/>
            <person name="Todd J.D."/>
        </authorList>
    </citation>
    <scope>NUCLEOTIDE SEQUENCE</scope>
    <source>
        <strain evidence="2">DSM 7028</strain>
    </source>
</reference>